<dbReference type="Proteomes" id="UP000001542">
    <property type="component" value="Unassembled WGS sequence"/>
</dbReference>
<dbReference type="VEuPathDB" id="TrichDB:TVAG_364930"/>
<reference evidence="1" key="2">
    <citation type="journal article" date="2007" name="Science">
        <title>Draft genome sequence of the sexually transmitted pathogen Trichomonas vaginalis.</title>
        <authorList>
            <person name="Carlton J.M."/>
            <person name="Hirt R.P."/>
            <person name="Silva J.C."/>
            <person name="Delcher A.L."/>
            <person name="Schatz M."/>
            <person name="Zhao Q."/>
            <person name="Wortman J.R."/>
            <person name="Bidwell S.L."/>
            <person name="Alsmark U.C.M."/>
            <person name="Besteiro S."/>
            <person name="Sicheritz-Ponten T."/>
            <person name="Noel C.J."/>
            <person name="Dacks J.B."/>
            <person name="Foster P.G."/>
            <person name="Simillion C."/>
            <person name="Van de Peer Y."/>
            <person name="Miranda-Saavedra D."/>
            <person name="Barton G.J."/>
            <person name="Westrop G.D."/>
            <person name="Mueller S."/>
            <person name="Dessi D."/>
            <person name="Fiori P.L."/>
            <person name="Ren Q."/>
            <person name="Paulsen I."/>
            <person name="Zhang H."/>
            <person name="Bastida-Corcuera F.D."/>
            <person name="Simoes-Barbosa A."/>
            <person name="Brown M.T."/>
            <person name="Hayes R.D."/>
            <person name="Mukherjee M."/>
            <person name="Okumura C.Y."/>
            <person name="Schneider R."/>
            <person name="Smith A.J."/>
            <person name="Vanacova S."/>
            <person name="Villalvazo M."/>
            <person name="Haas B.J."/>
            <person name="Pertea M."/>
            <person name="Feldblyum T.V."/>
            <person name="Utterback T.R."/>
            <person name="Shu C.L."/>
            <person name="Osoegawa K."/>
            <person name="de Jong P.J."/>
            <person name="Hrdy I."/>
            <person name="Horvathova L."/>
            <person name="Zubacova Z."/>
            <person name="Dolezal P."/>
            <person name="Malik S.B."/>
            <person name="Logsdon J.M. Jr."/>
            <person name="Henze K."/>
            <person name="Gupta A."/>
            <person name="Wang C.C."/>
            <person name="Dunne R.L."/>
            <person name="Upcroft J.A."/>
            <person name="Upcroft P."/>
            <person name="White O."/>
            <person name="Salzberg S.L."/>
            <person name="Tang P."/>
            <person name="Chiu C.-H."/>
            <person name="Lee Y.-S."/>
            <person name="Embley T.M."/>
            <person name="Coombs G.H."/>
            <person name="Mottram J.C."/>
            <person name="Tachezy J."/>
            <person name="Fraser-Liggett C.M."/>
            <person name="Johnson P.J."/>
        </authorList>
    </citation>
    <scope>NUCLEOTIDE SEQUENCE [LARGE SCALE GENOMIC DNA]</scope>
    <source>
        <strain evidence="1">G3</strain>
    </source>
</reference>
<proteinExistence type="predicted"/>
<name>A2FU44_TRIV3</name>
<accession>A2FU44</accession>
<evidence type="ECO:0008006" key="3">
    <source>
        <dbReference type="Google" id="ProtNLM"/>
    </source>
</evidence>
<keyword evidence="2" id="KW-1185">Reference proteome</keyword>
<evidence type="ECO:0000313" key="1">
    <source>
        <dbReference type="EMBL" id="EAX91566.1"/>
    </source>
</evidence>
<dbReference type="AlphaFoldDB" id="A2FU44"/>
<protein>
    <recommendedName>
        <fullName evidence="3">Dymeclin</fullName>
    </recommendedName>
</protein>
<gene>
    <name evidence="1" type="ORF">TVAG_364930</name>
</gene>
<dbReference type="InParanoid" id="A2FU44"/>
<evidence type="ECO:0000313" key="2">
    <source>
        <dbReference type="Proteomes" id="UP000001542"/>
    </source>
</evidence>
<organism evidence="1 2">
    <name type="scientific">Trichomonas vaginalis (strain ATCC PRA-98 / G3)</name>
    <dbReference type="NCBI Taxonomy" id="412133"/>
    <lineage>
        <taxon>Eukaryota</taxon>
        <taxon>Metamonada</taxon>
        <taxon>Parabasalia</taxon>
        <taxon>Trichomonadida</taxon>
        <taxon>Trichomonadidae</taxon>
        <taxon>Trichomonas</taxon>
    </lineage>
</organism>
<dbReference type="EMBL" id="DS114026">
    <property type="protein sequence ID" value="EAX91566.1"/>
    <property type="molecule type" value="Genomic_DNA"/>
</dbReference>
<reference evidence="1" key="1">
    <citation type="submission" date="2006-10" db="EMBL/GenBank/DDBJ databases">
        <authorList>
            <person name="Amadeo P."/>
            <person name="Zhao Q."/>
            <person name="Wortman J."/>
            <person name="Fraser-Liggett C."/>
            <person name="Carlton J."/>
        </authorList>
    </citation>
    <scope>NUCLEOTIDE SEQUENCE</scope>
    <source>
        <strain evidence="1">G3</strain>
    </source>
</reference>
<sequence length="474" mass="54645">MGNATSTSISAQDFILILQHEKCIASHQVWAQISLNDLYDFTIEQTSISDLIEIRDNIPTNFICLAAASSIGFSHVSIQFVEDYSKILAVQRFLWFIRLLLTVPDTALTTNLWFQTAFLFDQSFVPAEVLLNSCNNILFIENAKNIEDIELVKLDVIETLQFFMNASYITIYQFYKPNLYLTSFEYFSPRECIQNSLINSDQPRIFNAFLKLISPCIYGLQSWKNIMIKVPVETLETFFIQNINDSNDGIIPFLFTVLNCHQKYLERVKTPKICRQMITKLLLFSHSMSKALNIGSVFLLLNYIIYVLIEGTDITSKCNELHANTLAELIIEGLTDPLVYSFSTSRFLINITFEIVTHILSNMPRLTDFICLRLLVLFNLFNESSIAQDDDMKPNYSKYASLLLALNNKHENMKKFCLSNDNLRTCFQTTSIVPIDTEDLNDIHDYIKSKVEQIFVFIAKDTFPIDFSQFKISY</sequence>